<evidence type="ECO:0000256" key="2">
    <source>
        <dbReference type="ARBA" id="ARBA00023242"/>
    </source>
</evidence>
<evidence type="ECO:0000313" key="5">
    <source>
        <dbReference type="Proteomes" id="UP000639772"/>
    </source>
</evidence>
<sequence length="446" mass="51138">MEGKPREKKGRTGKQFRPRDFDVTFKMARKHGSTDSMVMKRKANGKCLLSNNQTKEFIDASDEAPREKENANITENGEQITVRKRPKRAASCSTFKEKNIRLSEKTSVIEVKESRTEEEEKDAVEITKLGAENLPPCRKLVDFVFHDADGKSQPFEVCEIDDIYITALIMPMDDSLEKEKERGVRCEGFGRIESWSISGYDEGTPIVWVITEIAEYECVKPAASYKRFFSHFYEKARICVEVYRKLSKTFGGNPDMNLEELLAGVVRSISGTTASYGSVNRDFVISLGEFIFNQLVGLDDEPNGNNVSLASVPALCALREECRSRGIREKVDGDLKIGERKSFEINEDEDEKLARLLQEEENWKLWQLRGRRPGNSQNIYIKISEAEIANDYPLPAYYKPTVDEMDEYIFFDSDSSIHYVDLPRRVLNNWSLYNSDSDLFRWSSCQ</sequence>
<dbReference type="EMBL" id="JADCNM010000002">
    <property type="protein sequence ID" value="KAG0494469.1"/>
    <property type="molecule type" value="Genomic_DNA"/>
</dbReference>
<evidence type="ECO:0000259" key="3">
    <source>
        <dbReference type="Pfam" id="PF12047"/>
    </source>
</evidence>
<accession>A0A835VBD8</accession>
<evidence type="ECO:0000256" key="1">
    <source>
        <dbReference type="ARBA" id="ARBA00004123"/>
    </source>
</evidence>
<comment type="subcellular location">
    <subcellularLocation>
        <location evidence="1">Nucleus</location>
    </subcellularLocation>
</comment>
<name>A0A835VBD8_VANPL</name>
<dbReference type="OrthoDB" id="1736440at2759"/>
<gene>
    <name evidence="4" type="ORF">HPP92_005463</name>
</gene>
<keyword evidence="2" id="KW-0539">Nucleus</keyword>
<protein>
    <recommendedName>
        <fullName evidence="3">RFTS domain-containing protein</fullName>
    </recommendedName>
</protein>
<comment type="caution">
    <text evidence="4">The sequence shown here is derived from an EMBL/GenBank/DDBJ whole genome shotgun (WGS) entry which is preliminary data.</text>
</comment>
<dbReference type="AlphaFoldDB" id="A0A835VBD8"/>
<evidence type="ECO:0000313" key="4">
    <source>
        <dbReference type="EMBL" id="KAG0494469.1"/>
    </source>
</evidence>
<dbReference type="Proteomes" id="UP000639772">
    <property type="component" value="Unassembled WGS sequence"/>
</dbReference>
<reference evidence="4 5" key="1">
    <citation type="journal article" date="2020" name="Nat. Food">
        <title>A phased Vanilla planifolia genome enables genetic improvement of flavour and production.</title>
        <authorList>
            <person name="Hasing T."/>
            <person name="Tang H."/>
            <person name="Brym M."/>
            <person name="Khazi F."/>
            <person name="Huang T."/>
            <person name="Chambers A.H."/>
        </authorList>
    </citation>
    <scope>NUCLEOTIDE SEQUENCE [LARGE SCALE GENOMIC DNA]</scope>
    <source>
        <tissue evidence="4">Leaf</tissue>
    </source>
</reference>
<dbReference type="Pfam" id="PF12047">
    <property type="entry name" value="DNMT1-RFD"/>
    <property type="match status" value="1"/>
</dbReference>
<organism evidence="4 5">
    <name type="scientific">Vanilla planifolia</name>
    <name type="common">Vanilla</name>
    <dbReference type="NCBI Taxonomy" id="51239"/>
    <lineage>
        <taxon>Eukaryota</taxon>
        <taxon>Viridiplantae</taxon>
        <taxon>Streptophyta</taxon>
        <taxon>Embryophyta</taxon>
        <taxon>Tracheophyta</taxon>
        <taxon>Spermatophyta</taxon>
        <taxon>Magnoliopsida</taxon>
        <taxon>Liliopsida</taxon>
        <taxon>Asparagales</taxon>
        <taxon>Orchidaceae</taxon>
        <taxon>Vanilloideae</taxon>
        <taxon>Vanilleae</taxon>
        <taxon>Vanilla</taxon>
    </lineage>
</organism>
<dbReference type="GO" id="GO:0005634">
    <property type="term" value="C:nucleus"/>
    <property type="evidence" value="ECO:0007669"/>
    <property type="project" value="UniProtKB-SubCell"/>
</dbReference>
<feature type="domain" description="RFTS" evidence="3">
    <location>
        <begin position="135"/>
        <end position="268"/>
    </location>
</feature>
<proteinExistence type="predicted"/>
<dbReference type="InterPro" id="IPR022702">
    <property type="entry name" value="Cytosine_MeTrfase1_RFD"/>
</dbReference>